<protein>
    <submittedName>
        <fullName evidence="6">Glutamate synthase</fullName>
    </submittedName>
</protein>
<dbReference type="Gene3D" id="3.40.5.90">
    <property type="entry name" value="CDGSH iron-sulfur domain, mitoNEET-type"/>
    <property type="match status" value="2"/>
</dbReference>
<dbReference type="InterPro" id="IPR018967">
    <property type="entry name" value="FeS-contain_CDGSH-typ"/>
</dbReference>
<dbReference type="GO" id="GO:0046872">
    <property type="term" value="F:metal ion binding"/>
    <property type="evidence" value="ECO:0007669"/>
    <property type="project" value="UniProtKB-KW"/>
</dbReference>
<feature type="domain" description="Iron-binding zinc finger CDGSH type" evidence="5">
    <location>
        <begin position="9"/>
        <end position="45"/>
    </location>
</feature>
<evidence type="ECO:0000256" key="3">
    <source>
        <dbReference type="ARBA" id="ARBA00023004"/>
    </source>
</evidence>
<keyword evidence="7" id="KW-1185">Reference proteome</keyword>
<dbReference type="SMART" id="SM00704">
    <property type="entry name" value="ZnF_CDGSH"/>
    <property type="match status" value="2"/>
</dbReference>
<evidence type="ECO:0000256" key="4">
    <source>
        <dbReference type="ARBA" id="ARBA00023014"/>
    </source>
</evidence>
<organism evidence="6 7">
    <name type="scientific">Uabimicrobium amorphum</name>
    <dbReference type="NCBI Taxonomy" id="2596890"/>
    <lineage>
        <taxon>Bacteria</taxon>
        <taxon>Pseudomonadati</taxon>
        <taxon>Planctomycetota</taxon>
        <taxon>Candidatus Uabimicrobiia</taxon>
        <taxon>Candidatus Uabimicrobiales</taxon>
        <taxon>Candidatus Uabimicrobiaceae</taxon>
        <taxon>Candidatus Uabimicrobium</taxon>
    </lineage>
</organism>
<feature type="domain" description="Iron-binding zinc finger CDGSH type" evidence="5">
    <location>
        <begin position="46"/>
        <end position="77"/>
    </location>
</feature>
<reference evidence="6 7" key="1">
    <citation type="submission" date="2019-08" db="EMBL/GenBank/DDBJ databases">
        <title>Complete genome sequence of Candidatus Uab amorphum.</title>
        <authorList>
            <person name="Shiratori T."/>
            <person name="Suzuki S."/>
            <person name="Kakizawa Y."/>
            <person name="Ishida K."/>
        </authorList>
    </citation>
    <scope>NUCLEOTIDE SEQUENCE [LARGE SCALE GENOMIC DNA]</scope>
    <source>
        <strain evidence="6 7">SRT547</strain>
    </source>
</reference>
<accession>A0A5S9F811</accession>
<dbReference type="GO" id="GO:0051537">
    <property type="term" value="F:2 iron, 2 sulfur cluster binding"/>
    <property type="evidence" value="ECO:0007669"/>
    <property type="project" value="UniProtKB-KW"/>
</dbReference>
<keyword evidence="2" id="KW-0479">Metal-binding</keyword>
<keyword evidence="1" id="KW-0001">2Fe-2S</keyword>
<dbReference type="KEGG" id="uam:UABAM_06237"/>
<gene>
    <name evidence="6" type="ORF">UABAM_06237</name>
</gene>
<dbReference type="GO" id="GO:0005737">
    <property type="term" value="C:cytoplasm"/>
    <property type="evidence" value="ECO:0007669"/>
    <property type="project" value="UniProtKB-ARBA"/>
</dbReference>
<evidence type="ECO:0000256" key="1">
    <source>
        <dbReference type="ARBA" id="ARBA00022714"/>
    </source>
</evidence>
<dbReference type="PANTHER" id="PTHR46491">
    <property type="entry name" value="CDGSH IRON SULFUR DOMAIN PROTEIN HOMOLOG"/>
    <property type="match status" value="1"/>
</dbReference>
<keyword evidence="4" id="KW-0411">Iron-sulfur</keyword>
<dbReference type="PANTHER" id="PTHR46491:SF3">
    <property type="entry name" value="CDGSH IRON-SULFUR DOMAIN-CONTAINING PROTEIN 3, MITOCHONDRIAL"/>
    <property type="match status" value="1"/>
</dbReference>
<dbReference type="RefSeq" id="WP_151971818.1">
    <property type="nucleotide sequence ID" value="NZ_AP019860.1"/>
</dbReference>
<dbReference type="AlphaFoldDB" id="A0A5S9F811"/>
<evidence type="ECO:0000313" key="6">
    <source>
        <dbReference type="EMBL" id="BBM87822.1"/>
    </source>
</evidence>
<keyword evidence="3" id="KW-0408">Iron</keyword>
<dbReference type="Pfam" id="PF09360">
    <property type="entry name" value="zf-CDGSH"/>
    <property type="match status" value="2"/>
</dbReference>
<dbReference type="InterPro" id="IPR052950">
    <property type="entry name" value="CISD"/>
</dbReference>
<evidence type="ECO:0000313" key="7">
    <source>
        <dbReference type="Proteomes" id="UP000326354"/>
    </source>
</evidence>
<evidence type="ECO:0000259" key="5">
    <source>
        <dbReference type="SMART" id="SM00704"/>
    </source>
</evidence>
<evidence type="ECO:0000256" key="2">
    <source>
        <dbReference type="ARBA" id="ARBA00022723"/>
    </source>
</evidence>
<name>A0A5S9F811_UABAM</name>
<dbReference type="Proteomes" id="UP000326354">
    <property type="component" value="Chromosome"/>
</dbReference>
<proteinExistence type="predicted"/>
<dbReference type="OrthoDB" id="9793389at2"/>
<dbReference type="InterPro" id="IPR042216">
    <property type="entry name" value="MitoNEET_CISD"/>
</dbReference>
<dbReference type="EMBL" id="AP019860">
    <property type="protein sequence ID" value="BBM87822.1"/>
    <property type="molecule type" value="Genomic_DNA"/>
</dbReference>
<sequence>MDKPIIASKKPTVSVLEPGTYYWCSCGKSQNQPYCDGSHKGTNFTPLKFEITEQRRAALCNCKYTENGPFCDGKHTRL</sequence>